<proteinExistence type="inferred from homology"/>
<dbReference type="Proteomes" id="UP000504607">
    <property type="component" value="Chromosome 7"/>
</dbReference>
<dbReference type="GO" id="GO:0005634">
    <property type="term" value="C:nucleus"/>
    <property type="evidence" value="ECO:0007669"/>
    <property type="project" value="UniProtKB-SubCell"/>
</dbReference>
<dbReference type="OrthoDB" id="777052at2759"/>
<feature type="compositionally biased region" description="Basic and acidic residues" evidence="4">
    <location>
        <begin position="1"/>
        <end position="11"/>
    </location>
</feature>
<gene>
    <name evidence="6" type="primary">LOC109506102</name>
</gene>
<comment type="similarity">
    <text evidence="2">Belongs to the NPR1-interactor family.</text>
</comment>
<dbReference type="InterPro" id="IPR034577">
    <property type="entry name" value="NIMIN-2"/>
</dbReference>
<feature type="region of interest" description="Disordered" evidence="4">
    <location>
        <begin position="1"/>
        <end position="31"/>
    </location>
</feature>
<comment type="subcellular location">
    <subcellularLocation>
        <location evidence="1">Nucleus</location>
    </subcellularLocation>
</comment>
<dbReference type="InParanoid" id="A0A6J0PKV2"/>
<sequence>MESRKRQRPADDLGDGCPTRSRAGEADREVTDDEVEEFFAIIRRMNDLSGGFAAARVGGGTGLLRAATSDGQRVAVQWSPAFAWEDFAGTNAGKDDCRKGRSTAVAAEAEERVAENATPRFLDLNAEPEPEGLVVACPPGDSTASRRAPAPA</sequence>
<feature type="region of interest" description="Disordered" evidence="4">
    <location>
        <begin position="131"/>
        <end position="152"/>
    </location>
</feature>
<evidence type="ECO:0000256" key="4">
    <source>
        <dbReference type="SAM" id="MobiDB-lite"/>
    </source>
</evidence>
<evidence type="ECO:0000313" key="5">
    <source>
        <dbReference type="Proteomes" id="UP000504607"/>
    </source>
</evidence>
<organism evidence="5 6">
    <name type="scientific">Elaeis guineensis var. tenera</name>
    <name type="common">Oil palm</name>
    <dbReference type="NCBI Taxonomy" id="51953"/>
    <lineage>
        <taxon>Eukaryota</taxon>
        <taxon>Viridiplantae</taxon>
        <taxon>Streptophyta</taxon>
        <taxon>Embryophyta</taxon>
        <taxon>Tracheophyta</taxon>
        <taxon>Spermatophyta</taxon>
        <taxon>Magnoliopsida</taxon>
        <taxon>Liliopsida</taxon>
        <taxon>Arecaceae</taxon>
        <taxon>Arecoideae</taxon>
        <taxon>Cocoseae</taxon>
        <taxon>Elaeidinae</taxon>
        <taxon>Elaeis</taxon>
    </lineage>
</organism>
<dbReference type="Pfam" id="PF15699">
    <property type="entry name" value="NPR1_interact"/>
    <property type="match status" value="1"/>
</dbReference>
<dbReference type="InterPro" id="IPR031425">
    <property type="entry name" value="NPR1/NH1-interacting"/>
</dbReference>
<keyword evidence="3" id="KW-0539">Nucleus</keyword>
<evidence type="ECO:0000256" key="2">
    <source>
        <dbReference type="ARBA" id="ARBA00009937"/>
    </source>
</evidence>
<keyword evidence="5" id="KW-1185">Reference proteome</keyword>
<accession>A0A6J0PKV2</accession>
<evidence type="ECO:0000313" key="6">
    <source>
        <dbReference type="RefSeq" id="XP_019707342.1"/>
    </source>
</evidence>
<protein>
    <submittedName>
        <fullName evidence="6">Protein NEGATIVE REGULATOR OF RESISTANCE</fullName>
    </submittedName>
</protein>
<dbReference type="GO" id="GO:0010112">
    <property type="term" value="P:regulation of systemic acquired resistance"/>
    <property type="evidence" value="ECO:0007669"/>
    <property type="project" value="InterPro"/>
</dbReference>
<dbReference type="PANTHER" id="PTHR35735:SF8">
    <property type="entry name" value="PROTEIN NIM1-INTERACTING 2"/>
    <property type="match status" value="1"/>
</dbReference>
<evidence type="ECO:0000256" key="1">
    <source>
        <dbReference type="ARBA" id="ARBA00004123"/>
    </source>
</evidence>
<name>A0A6J0PKV2_ELAGV</name>
<dbReference type="AlphaFoldDB" id="A0A6J0PKV2"/>
<evidence type="ECO:0000256" key="3">
    <source>
        <dbReference type="ARBA" id="ARBA00023242"/>
    </source>
</evidence>
<dbReference type="RefSeq" id="XP_019707342.1">
    <property type="nucleotide sequence ID" value="XM_019851783.2"/>
</dbReference>
<dbReference type="PANTHER" id="PTHR35735">
    <property type="entry name" value="PROTEIN NIM1-INTERACTING 2"/>
    <property type="match status" value="1"/>
</dbReference>
<reference evidence="6" key="1">
    <citation type="submission" date="2025-08" db="UniProtKB">
        <authorList>
            <consortium name="RefSeq"/>
        </authorList>
    </citation>
    <scope>IDENTIFICATION</scope>
</reference>